<comment type="caution">
    <text evidence="1">The sequence shown here is derived from an EMBL/GenBank/DDBJ whole genome shotgun (WGS) entry which is preliminary data.</text>
</comment>
<organism evidence="1 2">
    <name type="scientific">Aromia moschata</name>
    <dbReference type="NCBI Taxonomy" id="1265417"/>
    <lineage>
        <taxon>Eukaryota</taxon>
        <taxon>Metazoa</taxon>
        <taxon>Ecdysozoa</taxon>
        <taxon>Arthropoda</taxon>
        <taxon>Hexapoda</taxon>
        <taxon>Insecta</taxon>
        <taxon>Pterygota</taxon>
        <taxon>Neoptera</taxon>
        <taxon>Endopterygota</taxon>
        <taxon>Coleoptera</taxon>
        <taxon>Polyphaga</taxon>
        <taxon>Cucujiformia</taxon>
        <taxon>Chrysomeloidea</taxon>
        <taxon>Cerambycidae</taxon>
        <taxon>Cerambycinae</taxon>
        <taxon>Callichromatini</taxon>
        <taxon>Aromia</taxon>
    </lineage>
</organism>
<sequence>MCQVTVQFVIWCKSLKQVVCLLTNQGSGIDAEVMLKRECVKNQPQVILQVLVRCAQLKELLLLPKVCVKTQERQLVAEHNNLIGRSNSALKLINPRKTPELVEDVDSSCHVLSMQIQMHHKNSCSKQDWVSTLVSVIHINELTDLQIS</sequence>
<evidence type="ECO:0000313" key="2">
    <source>
        <dbReference type="Proteomes" id="UP001162162"/>
    </source>
</evidence>
<dbReference type="Proteomes" id="UP001162162">
    <property type="component" value="Unassembled WGS sequence"/>
</dbReference>
<protein>
    <submittedName>
        <fullName evidence="1">Uncharacterized protein</fullName>
    </submittedName>
</protein>
<dbReference type="AlphaFoldDB" id="A0AAV8Z7I2"/>
<reference evidence="1" key="1">
    <citation type="journal article" date="2023" name="Insect Mol. Biol.">
        <title>Genome sequencing provides insights into the evolution of gene families encoding plant cell wall-degrading enzymes in longhorned beetles.</title>
        <authorList>
            <person name="Shin N.R."/>
            <person name="Okamura Y."/>
            <person name="Kirsch R."/>
            <person name="Pauchet Y."/>
        </authorList>
    </citation>
    <scope>NUCLEOTIDE SEQUENCE</scope>
    <source>
        <strain evidence="1">AMC_N1</strain>
    </source>
</reference>
<dbReference type="EMBL" id="JAPWTK010000013">
    <property type="protein sequence ID" value="KAJ8959442.1"/>
    <property type="molecule type" value="Genomic_DNA"/>
</dbReference>
<keyword evidence="2" id="KW-1185">Reference proteome</keyword>
<proteinExistence type="predicted"/>
<name>A0AAV8Z7I2_9CUCU</name>
<evidence type="ECO:0000313" key="1">
    <source>
        <dbReference type="EMBL" id="KAJ8959442.1"/>
    </source>
</evidence>
<accession>A0AAV8Z7I2</accession>
<gene>
    <name evidence="1" type="ORF">NQ318_022135</name>
</gene>